<evidence type="ECO:0000313" key="2">
    <source>
        <dbReference type="EMBL" id="OHU96518.1"/>
    </source>
</evidence>
<sequence>MQLKKKIISTFFIASTLSLVAFVGVSKQSETVHMTNLSDAKPYALLSGRSQKGGEVQETFSIESIFDFFFA</sequence>
<dbReference type="Proteomes" id="UP000180253">
    <property type="component" value="Unassembled WGS sequence"/>
</dbReference>
<evidence type="ECO:0000313" key="3">
    <source>
        <dbReference type="Proteomes" id="UP000180253"/>
    </source>
</evidence>
<feature type="signal peptide" evidence="1">
    <location>
        <begin position="1"/>
        <end position="21"/>
    </location>
</feature>
<feature type="chain" id="PRO_5010247542" evidence="1">
    <location>
        <begin position="22"/>
        <end position="71"/>
    </location>
</feature>
<dbReference type="STRING" id="327939.BIW53_04100"/>
<evidence type="ECO:0000256" key="1">
    <source>
        <dbReference type="SAM" id="SignalP"/>
    </source>
</evidence>
<accession>A0A1S1NA13</accession>
<protein>
    <submittedName>
        <fullName evidence="2">Uncharacterized protein</fullName>
    </submittedName>
</protein>
<dbReference type="OrthoDB" id="9924917at2"/>
<name>A0A1S1NA13_9GAMM</name>
<dbReference type="EMBL" id="MNAN01000026">
    <property type="protein sequence ID" value="OHU96518.1"/>
    <property type="molecule type" value="Genomic_DNA"/>
</dbReference>
<organism evidence="2 3">
    <name type="scientific">Pseudoalteromonas byunsanensis</name>
    <dbReference type="NCBI Taxonomy" id="327939"/>
    <lineage>
        <taxon>Bacteria</taxon>
        <taxon>Pseudomonadati</taxon>
        <taxon>Pseudomonadota</taxon>
        <taxon>Gammaproteobacteria</taxon>
        <taxon>Alteromonadales</taxon>
        <taxon>Pseudoalteromonadaceae</taxon>
        <taxon>Pseudoalteromonas</taxon>
    </lineage>
</organism>
<reference evidence="2 3" key="1">
    <citation type="submission" date="2016-10" db="EMBL/GenBank/DDBJ databases">
        <title>Pseudoalteromonas amylolytica sp. nov., isolated from the surface seawater.</title>
        <authorList>
            <person name="Wu Y.-H."/>
            <person name="Cheng H."/>
            <person name="Jin X.-B."/>
            <person name="Wang C.-S."/>
            <person name="Xu X.-W."/>
        </authorList>
    </citation>
    <scope>NUCLEOTIDE SEQUENCE [LARGE SCALE GENOMIC DNA]</scope>
    <source>
        <strain evidence="2 3">JCM 12483</strain>
    </source>
</reference>
<keyword evidence="3" id="KW-1185">Reference proteome</keyword>
<dbReference type="RefSeq" id="WP_070990547.1">
    <property type="nucleotide sequence ID" value="NZ_CBCSHD010000001.1"/>
</dbReference>
<gene>
    <name evidence="2" type="ORF">BIW53_04100</name>
</gene>
<dbReference type="AlphaFoldDB" id="A0A1S1NA13"/>
<keyword evidence="1" id="KW-0732">Signal</keyword>
<comment type="caution">
    <text evidence="2">The sequence shown here is derived from an EMBL/GenBank/DDBJ whole genome shotgun (WGS) entry which is preliminary data.</text>
</comment>
<proteinExistence type="predicted"/>